<protein>
    <submittedName>
        <fullName evidence="1">Uncharacterized protein</fullName>
    </submittedName>
</protein>
<proteinExistence type="predicted"/>
<name>A0A0E9UTZ1_ANGAN</name>
<evidence type="ECO:0000313" key="1">
    <source>
        <dbReference type="EMBL" id="JAH69319.1"/>
    </source>
</evidence>
<dbReference type="EMBL" id="GBXM01039258">
    <property type="protein sequence ID" value="JAH69319.1"/>
    <property type="molecule type" value="Transcribed_RNA"/>
</dbReference>
<accession>A0A0E9UTZ1</accession>
<reference evidence="1" key="2">
    <citation type="journal article" date="2015" name="Fish Shellfish Immunol.">
        <title>Early steps in the European eel (Anguilla anguilla)-Vibrio vulnificus interaction in the gills: Role of the RtxA13 toxin.</title>
        <authorList>
            <person name="Callol A."/>
            <person name="Pajuelo D."/>
            <person name="Ebbesson L."/>
            <person name="Teles M."/>
            <person name="MacKenzie S."/>
            <person name="Amaro C."/>
        </authorList>
    </citation>
    <scope>NUCLEOTIDE SEQUENCE</scope>
</reference>
<organism evidence="1">
    <name type="scientific">Anguilla anguilla</name>
    <name type="common">European freshwater eel</name>
    <name type="synonym">Muraena anguilla</name>
    <dbReference type="NCBI Taxonomy" id="7936"/>
    <lineage>
        <taxon>Eukaryota</taxon>
        <taxon>Metazoa</taxon>
        <taxon>Chordata</taxon>
        <taxon>Craniata</taxon>
        <taxon>Vertebrata</taxon>
        <taxon>Euteleostomi</taxon>
        <taxon>Actinopterygii</taxon>
        <taxon>Neopterygii</taxon>
        <taxon>Teleostei</taxon>
        <taxon>Anguilliformes</taxon>
        <taxon>Anguillidae</taxon>
        <taxon>Anguilla</taxon>
    </lineage>
</organism>
<reference evidence="1" key="1">
    <citation type="submission" date="2014-11" db="EMBL/GenBank/DDBJ databases">
        <authorList>
            <person name="Amaro Gonzalez C."/>
        </authorList>
    </citation>
    <scope>NUCLEOTIDE SEQUENCE</scope>
</reference>
<sequence length="15" mass="1820">MGYVLKLQLLIFRLL</sequence>